<dbReference type="AlphaFoldDB" id="A0A1I3ICR0"/>
<proteinExistence type="inferred from homology"/>
<accession>A0A1I3ICR0</accession>
<feature type="transmembrane region" description="Helical" evidence="8">
    <location>
        <begin position="18"/>
        <end position="38"/>
    </location>
</feature>
<keyword evidence="10" id="KW-1185">Reference proteome</keyword>
<organism evidence="9 10">
    <name type="scientific">Paraburkholderia megapolitana</name>
    <dbReference type="NCBI Taxonomy" id="420953"/>
    <lineage>
        <taxon>Bacteria</taxon>
        <taxon>Pseudomonadati</taxon>
        <taxon>Pseudomonadota</taxon>
        <taxon>Betaproteobacteria</taxon>
        <taxon>Burkholderiales</taxon>
        <taxon>Burkholderiaceae</taxon>
        <taxon>Paraburkholderia</taxon>
    </lineage>
</organism>
<dbReference type="PANTHER" id="PTHR34979:SF1">
    <property type="entry name" value="INNER MEMBRANE PROTEIN YGAZ"/>
    <property type="match status" value="1"/>
</dbReference>
<comment type="similarity">
    <text evidence="2">Belongs to the AzlC family.</text>
</comment>
<feature type="transmembrane region" description="Helical" evidence="8">
    <location>
        <begin position="50"/>
        <end position="70"/>
    </location>
</feature>
<feature type="transmembrane region" description="Helical" evidence="8">
    <location>
        <begin position="165"/>
        <end position="182"/>
    </location>
</feature>
<reference evidence="9 10" key="1">
    <citation type="submission" date="2016-10" db="EMBL/GenBank/DDBJ databases">
        <authorList>
            <person name="de Groot N.N."/>
        </authorList>
    </citation>
    <scope>NUCLEOTIDE SEQUENCE [LARGE SCALE GENOMIC DNA]</scope>
    <source>
        <strain evidence="9 10">LMG 23650</strain>
    </source>
</reference>
<dbReference type="STRING" id="420953.SAMN05192543_103173"/>
<dbReference type="EMBL" id="FOQU01000003">
    <property type="protein sequence ID" value="SFI45774.1"/>
    <property type="molecule type" value="Genomic_DNA"/>
</dbReference>
<keyword evidence="5 8" id="KW-0812">Transmembrane</keyword>
<keyword evidence="7 8" id="KW-0472">Membrane</keyword>
<comment type="subcellular location">
    <subcellularLocation>
        <location evidence="1">Cell membrane</location>
        <topology evidence="1">Multi-pass membrane protein</topology>
    </subcellularLocation>
</comment>
<evidence type="ECO:0000256" key="5">
    <source>
        <dbReference type="ARBA" id="ARBA00022692"/>
    </source>
</evidence>
<dbReference type="RefSeq" id="WP_091011112.1">
    <property type="nucleotide sequence ID" value="NZ_CP041745.1"/>
</dbReference>
<evidence type="ECO:0000256" key="6">
    <source>
        <dbReference type="ARBA" id="ARBA00022989"/>
    </source>
</evidence>
<dbReference type="OrthoDB" id="6986109at2"/>
<gene>
    <name evidence="9" type="ORF">SAMN05192543_103173</name>
</gene>
<keyword evidence="6 8" id="KW-1133">Transmembrane helix</keyword>
<feature type="transmembrane region" description="Helical" evidence="8">
    <location>
        <begin position="194"/>
        <end position="216"/>
    </location>
</feature>
<evidence type="ECO:0000313" key="10">
    <source>
        <dbReference type="Proteomes" id="UP000199548"/>
    </source>
</evidence>
<dbReference type="InterPro" id="IPR011606">
    <property type="entry name" value="Brnchd-chn_aa_trnsp_permease"/>
</dbReference>
<evidence type="ECO:0000256" key="2">
    <source>
        <dbReference type="ARBA" id="ARBA00010735"/>
    </source>
</evidence>
<evidence type="ECO:0000313" key="9">
    <source>
        <dbReference type="EMBL" id="SFI45774.1"/>
    </source>
</evidence>
<keyword evidence="3" id="KW-0813">Transport</keyword>
<feature type="transmembrane region" description="Helical" evidence="8">
    <location>
        <begin position="76"/>
        <end position="98"/>
    </location>
</feature>
<dbReference type="GO" id="GO:0005886">
    <property type="term" value="C:plasma membrane"/>
    <property type="evidence" value="ECO:0007669"/>
    <property type="project" value="UniProtKB-SubCell"/>
</dbReference>
<sequence>MTTQTHPSPVAPVGMWPAFVRAVPTAVAILPICMLFGVLAAQANWSAFDVFLFSALGFSGSGQFALLPLADQGLGILTMLLMAVSINSRYIPIAFATASRLPRAPGQRAFVAHLLGDEAYALEHERDPKSSILVIRMTIYGTWVLSTVAGWFVAGLVPRSLLGEGVNLGFPASVVLLVLSFGQMKVRVPKITAPWFRCLAEISLCVAVALVLFWTLGRVWFWLPSICFSTWRLWRAGA</sequence>
<evidence type="ECO:0000256" key="8">
    <source>
        <dbReference type="SAM" id="Phobius"/>
    </source>
</evidence>
<dbReference type="PANTHER" id="PTHR34979">
    <property type="entry name" value="INNER MEMBRANE PROTEIN YGAZ"/>
    <property type="match status" value="1"/>
</dbReference>
<name>A0A1I3ICR0_9BURK</name>
<dbReference type="GO" id="GO:1903785">
    <property type="term" value="P:L-valine transmembrane transport"/>
    <property type="evidence" value="ECO:0007669"/>
    <property type="project" value="TreeGrafter"/>
</dbReference>
<feature type="transmembrane region" description="Helical" evidence="8">
    <location>
        <begin position="133"/>
        <end position="153"/>
    </location>
</feature>
<evidence type="ECO:0000256" key="3">
    <source>
        <dbReference type="ARBA" id="ARBA00022448"/>
    </source>
</evidence>
<evidence type="ECO:0000256" key="1">
    <source>
        <dbReference type="ARBA" id="ARBA00004651"/>
    </source>
</evidence>
<dbReference type="Proteomes" id="UP000199548">
    <property type="component" value="Unassembled WGS sequence"/>
</dbReference>
<protein>
    <submittedName>
        <fullName evidence="9">Predicted branched-chain amino acid permease (Azaleucine resistance)</fullName>
    </submittedName>
</protein>
<evidence type="ECO:0000256" key="7">
    <source>
        <dbReference type="ARBA" id="ARBA00023136"/>
    </source>
</evidence>
<keyword evidence="4" id="KW-1003">Cell membrane</keyword>
<evidence type="ECO:0000256" key="4">
    <source>
        <dbReference type="ARBA" id="ARBA00022475"/>
    </source>
</evidence>
<dbReference type="Pfam" id="PF03591">
    <property type="entry name" value="AzlC"/>
    <property type="match status" value="1"/>
</dbReference>